<keyword evidence="2" id="KW-1133">Transmembrane helix</keyword>
<name>A0A7M1KT21_9LACT</name>
<gene>
    <name evidence="3" type="ORF">IMX20_02020</name>
</gene>
<dbReference type="PIRSF" id="PIRSF005348">
    <property type="entry name" value="YxkH"/>
    <property type="match status" value="1"/>
</dbReference>
<feature type="transmembrane region" description="Helical" evidence="2">
    <location>
        <begin position="384"/>
        <end position="404"/>
    </location>
</feature>
<dbReference type="EMBL" id="CP063065">
    <property type="protein sequence ID" value="QOQ79516.1"/>
    <property type="molecule type" value="Genomic_DNA"/>
</dbReference>
<evidence type="ECO:0000256" key="1">
    <source>
        <dbReference type="PIRNR" id="PIRNR005348"/>
    </source>
</evidence>
<keyword evidence="1" id="KW-1003">Cell membrane</keyword>
<protein>
    <submittedName>
        <fullName evidence="3">2-hydroxycarboxylate transporter family protein</fullName>
    </submittedName>
</protein>
<dbReference type="PANTHER" id="PTHR40033:SF1">
    <property type="entry name" value="CITRATE-SODIUM SYMPORTER"/>
    <property type="match status" value="1"/>
</dbReference>
<feature type="transmembrane region" description="Helical" evidence="2">
    <location>
        <begin position="352"/>
        <end position="372"/>
    </location>
</feature>
<dbReference type="Pfam" id="PF03390">
    <property type="entry name" value="2HCT"/>
    <property type="match status" value="1"/>
</dbReference>
<dbReference type="GO" id="GO:0005886">
    <property type="term" value="C:plasma membrane"/>
    <property type="evidence" value="ECO:0007669"/>
    <property type="project" value="UniProtKB-SubCell"/>
</dbReference>
<dbReference type="GO" id="GO:0008514">
    <property type="term" value="F:organic anion transmembrane transporter activity"/>
    <property type="evidence" value="ECO:0007669"/>
    <property type="project" value="InterPro"/>
</dbReference>
<evidence type="ECO:0000313" key="4">
    <source>
        <dbReference type="Proteomes" id="UP000595091"/>
    </source>
</evidence>
<proteinExistence type="inferred from homology"/>
<feature type="transmembrane region" description="Helical" evidence="2">
    <location>
        <begin position="287"/>
        <end position="308"/>
    </location>
</feature>
<dbReference type="GO" id="GO:0015293">
    <property type="term" value="F:symporter activity"/>
    <property type="evidence" value="ECO:0007669"/>
    <property type="project" value="UniProtKB-UniRule"/>
</dbReference>
<feature type="transmembrane region" description="Helical" evidence="2">
    <location>
        <begin position="262"/>
        <end position="281"/>
    </location>
</feature>
<feature type="transmembrane region" description="Helical" evidence="2">
    <location>
        <begin position="320"/>
        <end position="340"/>
    </location>
</feature>
<feature type="transmembrane region" description="Helical" evidence="2">
    <location>
        <begin position="46"/>
        <end position="63"/>
    </location>
</feature>
<evidence type="ECO:0000313" key="3">
    <source>
        <dbReference type="EMBL" id="QOQ79516.1"/>
    </source>
</evidence>
<feature type="transmembrane region" description="Helical" evidence="2">
    <location>
        <begin position="20"/>
        <end position="40"/>
    </location>
</feature>
<sequence length="437" mass="46267">MSDLARDERSTVSAWQGVKVGPMPLPWFLLFAAIILMAAVTESLPVDMLGGFGVILTLGWALGKIGGTIPGLNKFGGSTILSMLIPAILVFYGLLPDNAIESVTMLMSDANFLDLYVFALVTGSILGMNRQVLVQGFARMVIPMSVGLVLAMLIPAAIGQLVGIGFQETLFNIVTPAMAGGIGGGVLPLAQGYSEVQNIDYGAMVAILAPASILSNFFSIGVAAIVGRFGEKHPELSGNGTLVRQSATEEKELVNKEKKTPINFQSIGIGLFLLVAVYIFGNLMQGIIGLPAAVIVIFASTIMKYFQVLPASIEEGAKQLNGFISSNFTAPLMVGLGIIYLDLRAVLDVLTWQYVVVVLAVVIVLGLTGFILGKFLNMYQIESAILSLNQSAMGGTGNVAILATTDRNSLMPFAQVATRIGRVITISIMITLLNLFA</sequence>
<accession>A0A7M1KT21</accession>
<feature type="transmembrane region" description="Helical" evidence="2">
    <location>
        <begin position="416"/>
        <end position="436"/>
    </location>
</feature>
<organism evidence="3 4">
    <name type="scientific">Aerococcus urinaeequi</name>
    <dbReference type="NCBI Taxonomy" id="51665"/>
    <lineage>
        <taxon>Bacteria</taxon>
        <taxon>Bacillati</taxon>
        <taxon>Bacillota</taxon>
        <taxon>Bacilli</taxon>
        <taxon>Lactobacillales</taxon>
        <taxon>Aerococcaceae</taxon>
        <taxon>Aerococcus</taxon>
    </lineage>
</organism>
<feature type="transmembrane region" description="Helical" evidence="2">
    <location>
        <begin position="75"/>
        <end position="95"/>
    </location>
</feature>
<feature type="transmembrane region" description="Helical" evidence="2">
    <location>
        <begin position="145"/>
        <end position="166"/>
    </location>
</feature>
<dbReference type="AlphaFoldDB" id="A0A7M1KT21"/>
<keyword evidence="2" id="KW-0812">Transmembrane</keyword>
<comment type="subcellular location">
    <subcellularLocation>
        <location evidence="1">Cell membrane</location>
    </subcellularLocation>
</comment>
<dbReference type="InterPro" id="IPR004679">
    <property type="entry name" value="2-OHcarboxylate_transport"/>
</dbReference>
<dbReference type="Proteomes" id="UP000595091">
    <property type="component" value="Chromosome"/>
</dbReference>
<keyword evidence="1" id="KW-0813">Transport</keyword>
<dbReference type="PANTHER" id="PTHR40033">
    <property type="entry name" value="NA(+)-MALATE SYMPORTER"/>
    <property type="match status" value="1"/>
</dbReference>
<keyword evidence="1" id="KW-0769">Symport</keyword>
<feature type="transmembrane region" description="Helical" evidence="2">
    <location>
        <begin position="115"/>
        <end position="133"/>
    </location>
</feature>
<evidence type="ECO:0000256" key="2">
    <source>
        <dbReference type="SAM" id="Phobius"/>
    </source>
</evidence>
<dbReference type="RefSeq" id="WP_197558760.1">
    <property type="nucleotide sequence ID" value="NZ_CP063065.1"/>
</dbReference>
<comment type="similarity">
    <text evidence="1">Belongs to the 2-hydroxycarboxylate transporter (2-HCT) (TC 2.A.24) family.</text>
</comment>
<reference evidence="3 4" key="1">
    <citation type="submission" date="2020-10" db="EMBL/GenBank/DDBJ databases">
        <title>Plasmid carrying two tetracycline resistance determinant.</title>
        <authorList>
            <person name="Yang Q."/>
        </authorList>
    </citation>
    <scope>NUCLEOTIDE SEQUENCE [LARGE SCALE GENOMIC DNA]</scope>
    <source>
        <strain evidence="3 4">T43</strain>
    </source>
</reference>
<feature type="transmembrane region" description="Helical" evidence="2">
    <location>
        <begin position="201"/>
        <end position="226"/>
    </location>
</feature>
<keyword evidence="1 2" id="KW-0472">Membrane</keyword>